<dbReference type="Proteomes" id="UP000244940">
    <property type="component" value="Unassembled WGS sequence"/>
</dbReference>
<evidence type="ECO:0000256" key="6">
    <source>
        <dbReference type="SAM" id="SignalP"/>
    </source>
</evidence>
<evidence type="ECO:0000313" key="9">
    <source>
        <dbReference type="Proteomes" id="UP000244940"/>
    </source>
</evidence>
<dbReference type="PROSITE" id="PS51257">
    <property type="entry name" value="PROKAR_LIPOPROTEIN"/>
    <property type="match status" value="1"/>
</dbReference>
<dbReference type="Pfam" id="PF13091">
    <property type="entry name" value="PLDc_2"/>
    <property type="match status" value="1"/>
</dbReference>
<feature type="domain" description="PLD phosphodiesterase" evidence="7">
    <location>
        <begin position="537"/>
        <end position="564"/>
    </location>
</feature>
<protein>
    <recommendedName>
        <fullName evidence="3">Phospholipase D</fullName>
    </recommendedName>
    <alternativeName>
        <fullName evidence="5">Choline phosphatase</fullName>
    </alternativeName>
</protein>
<dbReference type="GO" id="GO:0032049">
    <property type="term" value="P:cardiolipin biosynthetic process"/>
    <property type="evidence" value="ECO:0007669"/>
    <property type="project" value="UniProtKB-ARBA"/>
</dbReference>
<dbReference type="GO" id="GO:0030572">
    <property type="term" value="F:phosphatidyltransferase activity"/>
    <property type="evidence" value="ECO:0007669"/>
    <property type="project" value="UniProtKB-ARBA"/>
</dbReference>
<dbReference type="SMART" id="SM00155">
    <property type="entry name" value="PLDc"/>
    <property type="match status" value="2"/>
</dbReference>
<evidence type="ECO:0000256" key="3">
    <source>
        <dbReference type="ARBA" id="ARBA00018392"/>
    </source>
</evidence>
<name>A0A2U2C7S2_9RHOB</name>
<feature type="signal peptide" evidence="6">
    <location>
        <begin position="1"/>
        <end position="20"/>
    </location>
</feature>
<dbReference type="InterPro" id="IPR001736">
    <property type="entry name" value="PLipase_D/transphosphatidylase"/>
</dbReference>
<dbReference type="GeneID" id="94365967"/>
<dbReference type="GO" id="GO:0005576">
    <property type="term" value="C:extracellular region"/>
    <property type="evidence" value="ECO:0007669"/>
    <property type="project" value="UniProtKB-SubCell"/>
</dbReference>
<gene>
    <name evidence="8" type="ORF">C4N9_13815</name>
</gene>
<evidence type="ECO:0000256" key="2">
    <source>
        <dbReference type="ARBA" id="ARBA00004613"/>
    </source>
</evidence>
<organism evidence="8 9">
    <name type="scientific">Pararhodobacter marinus</name>
    <dbReference type="NCBI Taxonomy" id="2184063"/>
    <lineage>
        <taxon>Bacteria</taxon>
        <taxon>Pseudomonadati</taxon>
        <taxon>Pseudomonadota</taxon>
        <taxon>Alphaproteobacteria</taxon>
        <taxon>Rhodobacterales</taxon>
        <taxon>Paracoccaceae</taxon>
        <taxon>Pararhodobacter</taxon>
    </lineage>
</organism>
<dbReference type="AlphaFoldDB" id="A0A2U2C7S2"/>
<proteinExistence type="predicted"/>
<dbReference type="SUPFAM" id="SSF56024">
    <property type="entry name" value="Phospholipase D/nuclease"/>
    <property type="match status" value="2"/>
</dbReference>
<dbReference type="OrthoDB" id="8828485at2"/>
<keyword evidence="9" id="KW-1185">Reference proteome</keyword>
<comment type="subcellular location">
    <subcellularLocation>
        <location evidence="2">Secreted</location>
    </subcellularLocation>
</comment>
<dbReference type="PANTHER" id="PTHR21248:SF12">
    <property type="entry name" value="CARDIOLIPIN SYNTHASE C"/>
    <property type="match status" value="1"/>
</dbReference>
<evidence type="ECO:0000256" key="1">
    <source>
        <dbReference type="ARBA" id="ARBA00003145"/>
    </source>
</evidence>
<evidence type="ECO:0000313" key="8">
    <source>
        <dbReference type="EMBL" id="PWE27930.1"/>
    </source>
</evidence>
<dbReference type="InterPro" id="IPR025202">
    <property type="entry name" value="PLD-like_dom"/>
</dbReference>
<keyword evidence="4" id="KW-0964">Secreted</keyword>
<evidence type="ECO:0000256" key="4">
    <source>
        <dbReference type="ARBA" id="ARBA00022525"/>
    </source>
</evidence>
<dbReference type="RefSeq" id="WP_109533926.1">
    <property type="nucleotide sequence ID" value="NZ_QEYD01000008.1"/>
</dbReference>
<keyword evidence="6" id="KW-0732">Signal</keyword>
<feature type="chain" id="PRO_5015718196" description="Phospholipase D" evidence="6">
    <location>
        <begin position="21"/>
        <end position="621"/>
    </location>
</feature>
<comment type="function">
    <text evidence="1">Could be a virulence factor.</text>
</comment>
<dbReference type="EMBL" id="QEYD01000008">
    <property type="protein sequence ID" value="PWE27930.1"/>
    <property type="molecule type" value="Genomic_DNA"/>
</dbReference>
<comment type="caution">
    <text evidence="8">The sequence shown here is derived from an EMBL/GenBank/DDBJ whole genome shotgun (WGS) entry which is preliminary data.</text>
</comment>
<evidence type="ECO:0000256" key="5">
    <source>
        <dbReference type="ARBA" id="ARBA00029594"/>
    </source>
</evidence>
<dbReference type="PANTHER" id="PTHR21248">
    <property type="entry name" value="CARDIOLIPIN SYNTHASE"/>
    <property type="match status" value="1"/>
</dbReference>
<evidence type="ECO:0000259" key="7">
    <source>
        <dbReference type="PROSITE" id="PS50035"/>
    </source>
</evidence>
<reference evidence="8 9" key="1">
    <citation type="submission" date="2018-05" db="EMBL/GenBank/DDBJ databases">
        <title>Pararhodobacter marina sp. nov., isolated from deep-sea water of the Indian Ocean.</title>
        <authorList>
            <person name="Lai Q.Sr."/>
            <person name="Liu X."/>
            <person name="Shao Z."/>
        </authorList>
    </citation>
    <scope>NUCLEOTIDE SEQUENCE [LARGE SCALE GENOMIC DNA]</scope>
    <source>
        <strain evidence="8 9">CIC4N-9</strain>
    </source>
</reference>
<dbReference type="PROSITE" id="PS50035">
    <property type="entry name" value="PLD"/>
    <property type="match status" value="1"/>
</dbReference>
<accession>A0A2U2C7S2</accession>
<dbReference type="Gene3D" id="3.30.870.10">
    <property type="entry name" value="Endonuclease Chain A"/>
    <property type="match status" value="2"/>
</dbReference>
<sequence>MVKGLRRVLLCCLAMLAGCAAVQRGPAPAQVPLVPPPAEGAQTLRYLVLTEEGPAAGQGHTTFDMQGVRQVSFTFLARGRGAYGIRATCTGPARVRQPDTGVDNPAWVPAGVPLALRIAPGERRGSFLDIRPGTGGCALVVTPGGGRPWSLQLDAAARAVPAVAALDAGFSSCEGERDGDRLAQAMMASGALSTTCPMPAGRTAFLADGTEALNARIEALTGSRVSRAALETGDPDLPLDYSRAPELDLIYVNYLNMNADFVGYLTARMLAWHAARGTIVRILVSDVMLADADRALFEGLSARYPNVQLQLYRTPPEDARGFEGQFARLHRVTHVKLFATLAREPGRSVAIVGGRNMHEGYFFEAPRDLSRFPFLHQYDPSQMRLTGGFTAYQDVELAFFGDAQVRAIVQHMGALWLRDHERQTLRPGIASGGAGAVPEGTMRHFISVPYTDGAALERYYAGLLDAAERRIRISSPYLNLPPLIAAALTRARERGVTVDVVATVRVREVTDFMVSGLNRRFANRYADWVRFVDYDPMPRLLHSKLIVIDDRLVVAGSVNLNQRSFLHDLENGVVILDRGIAAQADALIQSYLDGGERVTSGQDLSRWMRFFATFGFVERGF</sequence>